<feature type="domain" description="HTH lysR-type" evidence="5">
    <location>
        <begin position="7"/>
        <end position="60"/>
    </location>
</feature>
<dbReference type="PANTHER" id="PTHR30126:SF40">
    <property type="entry name" value="HTH-TYPE TRANSCRIPTIONAL REGULATOR GLTR"/>
    <property type="match status" value="1"/>
</dbReference>
<keyword evidence="7" id="KW-1185">Reference proteome</keyword>
<dbReference type="InterPro" id="IPR036388">
    <property type="entry name" value="WH-like_DNA-bd_sf"/>
</dbReference>
<comment type="caution">
    <text evidence="6">The sequence shown here is derived from an EMBL/GenBank/DDBJ whole genome shotgun (WGS) entry which is preliminary data.</text>
</comment>
<evidence type="ECO:0000256" key="1">
    <source>
        <dbReference type="ARBA" id="ARBA00009437"/>
    </source>
</evidence>
<dbReference type="PROSITE" id="PS50931">
    <property type="entry name" value="HTH_LYSR"/>
    <property type="match status" value="1"/>
</dbReference>
<name>A0A511JP78_9CELL</name>
<dbReference type="AlphaFoldDB" id="A0A511JP78"/>
<protein>
    <recommendedName>
        <fullName evidence="5">HTH lysR-type domain-containing protein</fullName>
    </recommendedName>
</protein>
<dbReference type="Proteomes" id="UP000321049">
    <property type="component" value="Unassembled WGS sequence"/>
</dbReference>
<accession>A0A511JP78</accession>
<dbReference type="OrthoDB" id="4131546at2"/>
<organism evidence="6 7">
    <name type="scientific">Cellulomonas terrae</name>
    <dbReference type="NCBI Taxonomy" id="311234"/>
    <lineage>
        <taxon>Bacteria</taxon>
        <taxon>Bacillati</taxon>
        <taxon>Actinomycetota</taxon>
        <taxon>Actinomycetes</taxon>
        <taxon>Micrococcales</taxon>
        <taxon>Cellulomonadaceae</taxon>
        <taxon>Cellulomonas</taxon>
    </lineage>
</organism>
<keyword evidence="4" id="KW-0804">Transcription</keyword>
<proteinExistence type="inferred from homology"/>
<dbReference type="GO" id="GO:0000976">
    <property type="term" value="F:transcription cis-regulatory region binding"/>
    <property type="evidence" value="ECO:0007669"/>
    <property type="project" value="TreeGrafter"/>
</dbReference>
<dbReference type="Pfam" id="PF00126">
    <property type="entry name" value="HTH_1"/>
    <property type="match status" value="1"/>
</dbReference>
<dbReference type="Gene3D" id="1.10.10.10">
    <property type="entry name" value="Winged helix-like DNA-binding domain superfamily/Winged helix DNA-binding domain"/>
    <property type="match status" value="1"/>
</dbReference>
<dbReference type="EMBL" id="BJWH01000021">
    <property type="protein sequence ID" value="GEL99749.1"/>
    <property type="molecule type" value="Genomic_DNA"/>
</dbReference>
<evidence type="ECO:0000259" key="5">
    <source>
        <dbReference type="PROSITE" id="PS50931"/>
    </source>
</evidence>
<evidence type="ECO:0000313" key="6">
    <source>
        <dbReference type="EMBL" id="GEL99749.1"/>
    </source>
</evidence>
<dbReference type="InterPro" id="IPR036390">
    <property type="entry name" value="WH_DNA-bd_sf"/>
</dbReference>
<evidence type="ECO:0000256" key="3">
    <source>
        <dbReference type="ARBA" id="ARBA00023125"/>
    </source>
</evidence>
<evidence type="ECO:0000313" key="7">
    <source>
        <dbReference type="Proteomes" id="UP000321049"/>
    </source>
</evidence>
<dbReference type="SUPFAM" id="SSF46785">
    <property type="entry name" value="Winged helix' DNA-binding domain"/>
    <property type="match status" value="1"/>
</dbReference>
<dbReference type="InterPro" id="IPR000847">
    <property type="entry name" value="LysR_HTH_N"/>
</dbReference>
<evidence type="ECO:0000256" key="4">
    <source>
        <dbReference type="ARBA" id="ARBA00023163"/>
    </source>
</evidence>
<keyword evidence="3" id="KW-0238">DNA-binding</keyword>
<keyword evidence="2" id="KW-0805">Transcription regulation</keyword>
<dbReference type="GO" id="GO:0003700">
    <property type="term" value="F:DNA-binding transcription factor activity"/>
    <property type="evidence" value="ECO:0007669"/>
    <property type="project" value="InterPro"/>
</dbReference>
<evidence type="ECO:0000256" key="2">
    <source>
        <dbReference type="ARBA" id="ARBA00023015"/>
    </source>
</evidence>
<reference evidence="6 7" key="1">
    <citation type="submission" date="2019-07" db="EMBL/GenBank/DDBJ databases">
        <title>Whole genome shotgun sequence of Cellulomonas terrae NBRC 100819.</title>
        <authorList>
            <person name="Hosoyama A."/>
            <person name="Uohara A."/>
            <person name="Ohji S."/>
            <person name="Ichikawa N."/>
        </authorList>
    </citation>
    <scope>NUCLEOTIDE SEQUENCE [LARGE SCALE GENOMIC DNA]</scope>
    <source>
        <strain evidence="6 7">NBRC 100819</strain>
    </source>
</reference>
<dbReference type="PANTHER" id="PTHR30126">
    <property type="entry name" value="HTH-TYPE TRANSCRIPTIONAL REGULATOR"/>
    <property type="match status" value="1"/>
</dbReference>
<comment type="similarity">
    <text evidence="1">Belongs to the LysR transcriptional regulatory family.</text>
</comment>
<gene>
    <name evidence="6" type="ORF">CTE05_32960</name>
</gene>
<sequence length="91" mass="9477">MHITAVQLMTLVAVADLGSMIAAARSLGYAPSTISAHISAVERHVGTPVVARTADGTRLTPAGRQAVAVARMIVGLYDYLDDLDVTASSRL</sequence>